<evidence type="ECO:0008006" key="3">
    <source>
        <dbReference type="Google" id="ProtNLM"/>
    </source>
</evidence>
<dbReference type="AlphaFoldDB" id="A0AAQ0RQG4"/>
<dbReference type="Proteomes" id="UP000284772">
    <property type="component" value="Unassembled WGS sequence"/>
</dbReference>
<reference evidence="1 2" key="1">
    <citation type="submission" date="2018-08" db="EMBL/GenBank/DDBJ databases">
        <title>A genome reference for cultivated species of the human gut microbiota.</title>
        <authorList>
            <person name="Zou Y."/>
            <person name="Xue W."/>
            <person name="Luo G."/>
        </authorList>
    </citation>
    <scope>NUCLEOTIDE SEQUENCE [LARGE SCALE GENOMIC DNA]</scope>
    <source>
        <strain evidence="1 2">AF19-10AC</strain>
    </source>
</reference>
<dbReference type="EMBL" id="QRWT01000030">
    <property type="protein sequence ID" value="RGT47298.1"/>
    <property type="molecule type" value="Genomic_DNA"/>
</dbReference>
<proteinExistence type="predicted"/>
<evidence type="ECO:0000313" key="2">
    <source>
        <dbReference type="Proteomes" id="UP000284772"/>
    </source>
</evidence>
<name>A0AAQ0RQG4_9BACE</name>
<comment type="caution">
    <text evidence="1">The sequence shown here is derived from an EMBL/GenBank/DDBJ whole genome shotgun (WGS) entry which is preliminary data.</text>
</comment>
<gene>
    <name evidence="1" type="ORF">DWX27_19430</name>
</gene>
<protein>
    <recommendedName>
        <fullName evidence="3">Lipoprotein</fullName>
    </recommendedName>
</protein>
<dbReference type="RefSeq" id="WP_118448783.1">
    <property type="nucleotide sequence ID" value="NZ_QRWT01000030.1"/>
</dbReference>
<dbReference type="PROSITE" id="PS51257">
    <property type="entry name" value="PROKAR_LIPOPROTEIN"/>
    <property type="match status" value="1"/>
</dbReference>
<evidence type="ECO:0000313" key="1">
    <source>
        <dbReference type="EMBL" id="RGT47298.1"/>
    </source>
</evidence>
<sequence>MKRLNINILCHCVAFILIALSSCKGKYDGTYKDGVFYPNDEKVAGSKRVTKSDGHDYIIFYNRDGTQQDGEGMHCVDCPKCKQRKEEGYYKHQFILKDGKSVHDPNCSVCKEWNK</sequence>
<organism evidence="1 2">
    <name type="scientific">Bacteroides intestinalis</name>
    <dbReference type="NCBI Taxonomy" id="329854"/>
    <lineage>
        <taxon>Bacteria</taxon>
        <taxon>Pseudomonadati</taxon>
        <taxon>Bacteroidota</taxon>
        <taxon>Bacteroidia</taxon>
        <taxon>Bacteroidales</taxon>
        <taxon>Bacteroidaceae</taxon>
        <taxon>Bacteroides</taxon>
    </lineage>
</organism>
<accession>A0AAQ0RQG4</accession>